<organism evidence="3 4">
    <name type="scientific">Ceratopteris richardii</name>
    <name type="common">Triangle waterfern</name>
    <dbReference type="NCBI Taxonomy" id="49495"/>
    <lineage>
        <taxon>Eukaryota</taxon>
        <taxon>Viridiplantae</taxon>
        <taxon>Streptophyta</taxon>
        <taxon>Embryophyta</taxon>
        <taxon>Tracheophyta</taxon>
        <taxon>Polypodiopsida</taxon>
        <taxon>Polypodiidae</taxon>
        <taxon>Polypodiales</taxon>
        <taxon>Pteridineae</taxon>
        <taxon>Pteridaceae</taxon>
        <taxon>Parkerioideae</taxon>
        <taxon>Ceratopteris</taxon>
    </lineage>
</organism>
<feature type="transmembrane region" description="Helical" evidence="2">
    <location>
        <begin position="84"/>
        <end position="103"/>
    </location>
</feature>
<dbReference type="GO" id="GO:0047793">
    <property type="term" value="F:cycloeucalenol cycloisomerase activity"/>
    <property type="evidence" value="ECO:0007669"/>
    <property type="project" value="InterPro"/>
</dbReference>
<sequence>MGTQQLSAPRRRSKHKMSPKDTDDDSVDGLQDQKKIKHTWLAPTESKRWGELFFLAYTPFWLILCLGIVVPFRLYEKFGELEYFLLGSVSASPSFLLPIFIVGKGDKGLPITQRYWFKASLWIAIFSYVGNFFWTHYFFTVLGASYTFPSWRYNNVPWTTFFLAHCCFLFYHVVSNLTLRRLRHALGKDLNKFIRWPIEALWILALSYATAYAEALAISEFPYYDFVDREAMYKVGSLFYAIYFIVSYPMFLRLDENPKEPWSLSRTAIDSLAATMLVTIILDAWRLFIGPIVEIPNMTTYKDCLKYGIPWMS</sequence>
<proteinExistence type="predicted"/>
<evidence type="ECO:0000256" key="1">
    <source>
        <dbReference type="SAM" id="MobiDB-lite"/>
    </source>
</evidence>
<dbReference type="EMBL" id="CM035425">
    <property type="protein sequence ID" value="KAH7330961.1"/>
    <property type="molecule type" value="Genomic_DNA"/>
</dbReference>
<keyword evidence="2" id="KW-1133">Transmembrane helix</keyword>
<dbReference type="PANTHER" id="PTHR35136:SF1">
    <property type="entry name" value="CYCLOEUCALENOL CYCLOISOMERASE"/>
    <property type="match status" value="1"/>
</dbReference>
<evidence type="ECO:0000256" key="2">
    <source>
        <dbReference type="SAM" id="Phobius"/>
    </source>
</evidence>
<dbReference type="EMBL" id="CM035425">
    <property type="protein sequence ID" value="KAH7330962.1"/>
    <property type="molecule type" value="Genomic_DNA"/>
</dbReference>
<dbReference type="InterPro" id="IPR020532">
    <property type="entry name" value="Cycloeucalenol_cycloisomerase"/>
</dbReference>
<feature type="transmembrane region" description="Helical" evidence="2">
    <location>
        <begin position="115"/>
        <end position="138"/>
    </location>
</feature>
<feature type="transmembrane region" description="Helical" evidence="2">
    <location>
        <begin position="158"/>
        <end position="179"/>
    </location>
</feature>
<evidence type="ECO:0008006" key="5">
    <source>
        <dbReference type="Google" id="ProtNLM"/>
    </source>
</evidence>
<feature type="transmembrane region" description="Helical" evidence="2">
    <location>
        <begin position="231"/>
        <end position="251"/>
    </location>
</feature>
<dbReference type="PANTHER" id="PTHR35136">
    <property type="entry name" value="CYCLOEUCALENOL CYCLOISOMERASE"/>
    <property type="match status" value="1"/>
</dbReference>
<accession>A0A8T2SG82</accession>
<comment type="caution">
    <text evidence="3">The sequence shown here is derived from an EMBL/GenBank/DDBJ whole genome shotgun (WGS) entry which is preliminary data.</text>
</comment>
<feature type="region of interest" description="Disordered" evidence="1">
    <location>
        <begin position="1"/>
        <end position="29"/>
    </location>
</feature>
<dbReference type="OrthoDB" id="2111841at2759"/>
<protein>
    <recommendedName>
        <fullName evidence="5">Cycloeucalenol cycloisomerase</fullName>
    </recommendedName>
</protein>
<keyword evidence="4" id="KW-1185">Reference proteome</keyword>
<keyword evidence="2" id="KW-0812">Transmembrane</keyword>
<feature type="transmembrane region" description="Helical" evidence="2">
    <location>
        <begin position="52"/>
        <end position="72"/>
    </location>
</feature>
<feature type="transmembrane region" description="Helical" evidence="2">
    <location>
        <begin position="272"/>
        <end position="293"/>
    </location>
</feature>
<gene>
    <name evidence="3" type="ORF">KP509_20G010100</name>
</gene>
<evidence type="ECO:0000313" key="4">
    <source>
        <dbReference type="Proteomes" id="UP000825935"/>
    </source>
</evidence>
<dbReference type="EMBL" id="CM035425">
    <property type="protein sequence ID" value="KAH7330964.1"/>
    <property type="molecule type" value="Genomic_DNA"/>
</dbReference>
<evidence type="ECO:0000313" key="3">
    <source>
        <dbReference type="EMBL" id="KAH7330964.1"/>
    </source>
</evidence>
<dbReference type="AlphaFoldDB" id="A0A8T2SG82"/>
<dbReference type="Proteomes" id="UP000825935">
    <property type="component" value="Chromosome 20"/>
</dbReference>
<dbReference type="OMA" id="PWYRRYW"/>
<keyword evidence="2" id="KW-0472">Membrane</keyword>
<name>A0A8T2SG82_CERRI</name>
<reference evidence="3" key="1">
    <citation type="submission" date="2021-08" db="EMBL/GenBank/DDBJ databases">
        <title>WGS assembly of Ceratopteris richardii.</title>
        <authorList>
            <person name="Marchant D.B."/>
            <person name="Chen G."/>
            <person name="Jenkins J."/>
            <person name="Shu S."/>
            <person name="Leebens-Mack J."/>
            <person name="Grimwood J."/>
            <person name="Schmutz J."/>
            <person name="Soltis P."/>
            <person name="Soltis D."/>
            <person name="Chen Z.-H."/>
        </authorList>
    </citation>
    <scope>NUCLEOTIDE SEQUENCE</scope>
    <source>
        <strain evidence="3">Whitten #5841</strain>
        <tissue evidence="3">Leaf</tissue>
    </source>
</reference>
<dbReference type="EMBL" id="CM035425">
    <property type="protein sequence ID" value="KAH7330963.1"/>
    <property type="molecule type" value="Genomic_DNA"/>
</dbReference>
<dbReference type="EMBL" id="CM035425">
    <property type="protein sequence ID" value="KAH7330960.1"/>
    <property type="molecule type" value="Genomic_DNA"/>
</dbReference>